<dbReference type="PANTHER" id="PTHR33495">
    <property type="entry name" value="ANTI-SIGMA FACTOR ANTAGONIST TM_1081-RELATED-RELATED"/>
    <property type="match status" value="1"/>
</dbReference>
<dbReference type="PROSITE" id="PS50801">
    <property type="entry name" value="STAS"/>
    <property type="match status" value="1"/>
</dbReference>
<dbReference type="InterPro" id="IPR058548">
    <property type="entry name" value="MlaB-like_STAS"/>
</dbReference>
<accession>A0A545AJ26</accession>
<gene>
    <name evidence="2" type="ORF">FL583_29810</name>
</gene>
<proteinExistence type="predicted"/>
<dbReference type="Pfam" id="PF13466">
    <property type="entry name" value="STAS_2"/>
    <property type="match status" value="1"/>
</dbReference>
<evidence type="ECO:0000313" key="3">
    <source>
        <dbReference type="Proteomes" id="UP000317982"/>
    </source>
</evidence>
<organism evidence="2 3">
    <name type="scientific">Cryptosporangium phraense</name>
    <dbReference type="NCBI Taxonomy" id="2593070"/>
    <lineage>
        <taxon>Bacteria</taxon>
        <taxon>Bacillati</taxon>
        <taxon>Actinomycetota</taxon>
        <taxon>Actinomycetes</taxon>
        <taxon>Cryptosporangiales</taxon>
        <taxon>Cryptosporangiaceae</taxon>
        <taxon>Cryptosporangium</taxon>
    </lineage>
</organism>
<dbReference type="InParanoid" id="A0A545AJ26"/>
<reference evidence="2 3" key="1">
    <citation type="submission" date="2019-07" db="EMBL/GenBank/DDBJ databases">
        <title>Cryptosporangium phraense sp. nov., isolated from plant litter.</title>
        <authorList>
            <person name="Suriyachadkun C."/>
        </authorList>
    </citation>
    <scope>NUCLEOTIDE SEQUENCE [LARGE SCALE GENOMIC DNA]</scope>
    <source>
        <strain evidence="2 3">A-T 5661</strain>
    </source>
</reference>
<keyword evidence="3" id="KW-1185">Reference proteome</keyword>
<dbReference type="CDD" id="cd07043">
    <property type="entry name" value="STAS_anti-anti-sigma_factors"/>
    <property type="match status" value="1"/>
</dbReference>
<dbReference type="EMBL" id="VIRS01000027">
    <property type="protein sequence ID" value="TQS41313.1"/>
    <property type="molecule type" value="Genomic_DNA"/>
</dbReference>
<dbReference type="PANTHER" id="PTHR33495:SF2">
    <property type="entry name" value="ANTI-SIGMA FACTOR ANTAGONIST TM_1081-RELATED"/>
    <property type="match status" value="1"/>
</dbReference>
<evidence type="ECO:0000313" key="2">
    <source>
        <dbReference type="EMBL" id="TQS41313.1"/>
    </source>
</evidence>
<name>A0A545AJ26_9ACTN</name>
<sequence>MATSPENALNTASVRVALHGEIDMVTAESVVSAVEDALVPGVPITVDLADVRFLDGRGVTALVMAQASAAALGSALQLVDAQPIVRRVLEISGLHPA</sequence>
<dbReference type="InterPro" id="IPR002645">
    <property type="entry name" value="STAS_dom"/>
</dbReference>
<evidence type="ECO:0000259" key="1">
    <source>
        <dbReference type="PROSITE" id="PS50801"/>
    </source>
</evidence>
<dbReference type="SUPFAM" id="SSF52091">
    <property type="entry name" value="SpoIIaa-like"/>
    <property type="match status" value="1"/>
</dbReference>
<dbReference type="RefSeq" id="WP_142708183.1">
    <property type="nucleotide sequence ID" value="NZ_VIRS01000027.1"/>
</dbReference>
<dbReference type="OrthoDB" id="3298352at2"/>
<dbReference type="AlphaFoldDB" id="A0A545AJ26"/>
<dbReference type="Gene3D" id="3.30.750.24">
    <property type="entry name" value="STAS domain"/>
    <property type="match status" value="1"/>
</dbReference>
<dbReference type="InterPro" id="IPR036513">
    <property type="entry name" value="STAS_dom_sf"/>
</dbReference>
<feature type="domain" description="STAS" evidence="1">
    <location>
        <begin position="3"/>
        <end position="97"/>
    </location>
</feature>
<protein>
    <submittedName>
        <fullName evidence="2">STAS domain-containing protein</fullName>
    </submittedName>
</protein>
<dbReference type="Proteomes" id="UP000317982">
    <property type="component" value="Unassembled WGS sequence"/>
</dbReference>
<comment type="caution">
    <text evidence="2">The sequence shown here is derived from an EMBL/GenBank/DDBJ whole genome shotgun (WGS) entry which is preliminary data.</text>
</comment>
<dbReference type="GO" id="GO:0043856">
    <property type="term" value="F:anti-sigma factor antagonist activity"/>
    <property type="evidence" value="ECO:0007669"/>
    <property type="project" value="TreeGrafter"/>
</dbReference>